<dbReference type="SMART" id="SM01008">
    <property type="entry name" value="Ald_Xan_dh_C"/>
    <property type="match status" value="1"/>
</dbReference>
<keyword evidence="1 4" id="KW-0349">Heme</keyword>
<proteinExistence type="predicted"/>
<dbReference type="GO" id="GO:0046872">
    <property type="term" value="F:metal ion binding"/>
    <property type="evidence" value="ECO:0007669"/>
    <property type="project" value="UniProtKB-KW"/>
</dbReference>
<keyword evidence="7" id="KW-1185">Reference proteome</keyword>
<gene>
    <name evidence="6" type="ORF">PR017_19765</name>
</gene>
<evidence type="ECO:0000256" key="1">
    <source>
        <dbReference type="ARBA" id="ARBA00022617"/>
    </source>
</evidence>
<dbReference type="Pfam" id="PF00034">
    <property type="entry name" value="Cytochrom_C"/>
    <property type="match status" value="1"/>
</dbReference>
<dbReference type="InterPro" id="IPR000674">
    <property type="entry name" value="Ald_Oxase/Xan_DH_a/b"/>
</dbReference>
<dbReference type="InterPro" id="IPR037165">
    <property type="entry name" value="AldOxase/xan_DH_Mopterin-bd_sf"/>
</dbReference>
<dbReference type="Gene3D" id="3.30.365.10">
    <property type="entry name" value="Aldehyde oxidase/xanthine dehydrogenase, molybdopterin binding domain"/>
    <property type="match status" value="4"/>
</dbReference>
<evidence type="ECO:0000259" key="5">
    <source>
        <dbReference type="PROSITE" id="PS51007"/>
    </source>
</evidence>
<protein>
    <submittedName>
        <fullName evidence="6">Molybdopterin-dependent oxidoreductase</fullName>
    </submittedName>
</protein>
<dbReference type="AlphaFoldDB" id="A0AAF1KWP3"/>
<sequence>MNTQREASKSSYFSSSDILLVVSDKSRGDEAELYIAIDRDGRVKAFNGHVDLGTGIRTSLAQIVAEELDVPFEHVDMVLGATSAAPNQGATIASETIQITAVPLRQAAATARHHLMAKASTLKDTAVEHLILHDGIIRADGGENWSLTFAELVAGEHVRLSIDATAALKPASAYRIVGASLPRVDIPAKATGEWTYVHDVRVPGMLHGRVIRPLYAGFDNGEHVGNSLISIDEGSIAHIDGVVGVVAIGDFVGVVATREEIAMEAAKTLVVVWRVPPERPDLNAPEMALRANPATPRKLIDRGNVDMALDGSAEPMNRTYVWPYQMHGSIGPSCAVADYGDNGLTVWSGTQNPFPMRRDLALLLDMPEDRIQVERLEAAGCYGRNCADDVTADAALLSRAVRAPVRVQLTREQEHAWEPKGAAQVMDVRGGLDLEGGPSAYDFETRYPSNLAPTLSLILTGKVPPVSDVVQMGDRTAIPPYAYGNLRVTVHDMPPIARASWFRGVSAMPNTFAHECYIDELAAAAGVDPIEYRLRYLHDPRAVDLVHALAERANWVPHTKWGTLGGEGDLLYGRGFAYAVYIHGPFPGKAAAWAAWVADVAVNTKTGQIAVTKVTCAQDSGMMINPDGVRHQIHGNIIQSTSRVLKERVEFSSTAVTSREWGGYPLITFPELPDIDVLMVPRHDEPPLGVGESASVPSASAIANAVYDATGIRFRELPLTPELVLSALRGDAPAVPKAPPAVKKRWWNLGLSAAGAVAAIAGLATMASPWRPSIATIERPDTNVYSAATIERGRLAAAVGACNVCHVGNDGTPFAGGRRFDTAFGTVYATNITPDVTNGIGGWSYPAFERAMREGISRDGHHLYPAHPYTSFAGAEDADLQALYAYMMTQSAVAEKAPETKLKFPFSIRMMMAGWNALFLKATPIGYEKTRDASWNRGAYLVETLGHCSACHTERNALGAEKTGSAHLSGGFADGWEAPALNAMGKGPVGWTEDAFYDYLRSGHSRDHGSAAGPMAHVVEVMQPLPDSDIRAMANYLASLNKDGDPAKAAVQSEAAIAASEDARRDAALVSPKGERIFNGACATCHAGNTVLSSLALNSNLHADTPDNVIQAILGGVEAPAILAATTGREAPEVMSMPSFRNTLSESQLKDLTTYLRARFAPDKPAWNDASAAIQRAAATAH</sequence>
<dbReference type="InterPro" id="IPR008274">
    <property type="entry name" value="AldOxase/xan_DH_MoCoBD1"/>
</dbReference>
<dbReference type="Pfam" id="PF13442">
    <property type="entry name" value="Cytochrome_CBB3"/>
    <property type="match status" value="1"/>
</dbReference>
<dbReference type="PANTHER" id="PTHR47495">
    <property type="entry name" value="ALDEHYDE DEHYDROGENASE"/>
    <property type="match status" value="1"/>
</dbReference>
<dbReference type="GO" id="GO:0016491">
    <property type="term" value="F:oxidoreductase activity"/>
    <property type="evidence" value="ECO:0007669"/>
    <property type="project" value="InterPro"/>
</dbReference>
<evidence type="ECO:0000313" key="7">
    <source>
        <dbReference type="Proteomes" id="UP000249499"/>
    </source>
</evidence>
<dbReference type="SUPFAM" id="SSF46626">
    <property type="entry name" value="Cytochrome c"/>
    <property type="match status" value="3"/>
</dbReference>
<keyword evidence="6" id="KW-0614">Plasmid</keyword>
<dbReference type="Gene3D" id="3.90.1170.50">
    <property type="entry name" value="Aldehyde oxidase/xanthine dehydrogenase, a/b hammerhead"/>
    <property type="match status" value="1"/>
</dbReference>
<evidence type="ECO:0000256" key="4">
    <source>
        <dbReference type="PROSITE-ProRule" id="PRU00433"/>
    </source>
</evidence>
<dbReference type="InterPro" id="IPR052516">
    <property type="entry name" value="N-heterocyclic_Hydroxylase"/>
</dbReference>
<dbReference type="KEGG" id="rtu:PR017_19765"/>
<reference evidence="7" key="2">
    <citation type="journal article" date="2023" name="MicrobiologyOpen">
        <title>Genomics of the tumorigenes clade of the family Rhizobiaceae and description of Rhizobium rhododendri sp. nov.</title>
        <authorList>
            <person name="Kuzmanovic N."/>
            <person name="diCenzo G.C."/>
            <person name="Bunk B."/>
            <person name="Sproeer C."/>
            <person name="Fruehling A."/>
            <person name="Neumann-Schaal M."/>
            <person name="Overmann J."/>
            <person name="Smalla K."/>
        </authorList>
    </citation>
    <scope>NUCLEOTIDE SEQUENCE [LARGE SCALE GENOMIC DNA]</scope>
    <source>
        <strain evidence="7">1078</strain>
        <plasmid evidence="7">pRt1078</plasmid>
    </source>
</reference>
<dbReference type="Gene3D" id="1.10.760.10">
    <property type="entry name" value="Cytochrome c-like domain"/>
    <property type="match status" value="2"/>
</dbReference>
<dbReference type="GO" id="GO:0009055">
    <property type="term" value="F:electron transfer activity"/>
    <property type="evidence" value="ECO:0007669"/>
    <property type="project" value="InterPro"/>
</dbReference>
<dbReference type="Pfam" id="PF20256">
    <property type="entry name" value="MoCoBD_2"/>
    <property type="match status" value="2"/>
</dbReference>
<dbReference type="SUPFAM" id="SSF56003">
    <property type="entry name" value="Molybdenum cofactor-binding domain"/>
    <property type="match status" value="2"/>
</dbReference>
<keyword evidence="2 4" id="KW-0479">Metal-binding</keyword>
<dbReference type="Proteomes" id="UP000249499">
    <property type="component" value="Plasmid pRt1078"/>
</dbReference>
<accession>A0AAF1KWP3</accession>
<dbReference type="GO" id="GO:0020037">
    <property type="term" value="F:heme binding"/>
    <property type="evidence" value="ECO:0007669"/>
    <property type="project" value="InterPro"/>
</dbReference>
<feature type="domain" description="Cytochrome c" evidence="5">
    <location>
        <begin position="1069"/>
        <end position="1160"/>
    </location>
</feature>
<dbReference type="InterPro" id="IPR036856">
    <property type="entry name" value="Ald_Oxase/Xan_DH_a/b_sf"/>
</dbReference>
<dbReference type="Pfam" id="PF02738">
    <property type="entry name" value="MoCoBD_1"/>
    <property type="match status" value="1"/>
</dbReference>
<organism evidence="6 7">
    <name type="scientific">Rhizobium tumorigenes</name>
    <dbReference type="NCBI Taxonomy" id="2041385"/>
    <lineage>
        <taxon>Bacteria</taxon>
        <taxon>Pseudomonadati</taxon>
        <taxon>Pseudomonadota</taxon>
        <taxon>Alphaproteobacteria</taxon>
        <taxon>Hyphomicrobiales</taxon>
        <taxon>Rhizobiaceae</taxon>
        <taxon>Rhizobium/Agrobacterium group</taxon>
        <taxon>Rhizobium</taxon>
    </lineage>
</organism>
<name>A0AAF1KWP3_9HYPH</name>
<dbReference type="EMBL" id="CP117256">
    <property type="protein sequence ID" value="WFR97464.1"/>
    <property type="molecule type" value="Genomic_DNA"/>
</dbReference>
<dbReference type="InterPro" id="IPR036909">
    <property type="entry name" value="Cyt_c-like_dom_sf"/>
</dbReference>
<feature type="domain" description="Cytochrome c" evidence="5">
    <location>
        <begin position="933"/>
        <end position="1041"/>
    </location>
</feature>
<evidence type="ECO:0000256" key="3">
    <source>
        <dbReference type="ARBA" id="ARBA00023004"/>
    </source>
</evidence>
<geneLocation type="plasmid" evidence="6 7">
    <name>pRt1078</name>
</geneLocation>
<feature type="domain" description="Cytochrome c" evidence="5">
    <location>
        <begin position="788"/>
        <end position="891"/>
    </location>
</feature>
<dbReference type="InterPro" id="IPR046867">
    <property type="entry name" value="AldOxase/xan_DH_MoCoBD2"/>
</dbReference>
<evidence type="ECO:0000256" key="2">
    <source>
        <dbReference type="ARBA" id="ARBA00022723"/>
    </source>
</evidence>
<evidence type="ECO:0000313" key="6">
    <source>
        <dbReference type="EMBL" id="WFR97464.1"/>
    </source>
</evidence>
<dbReference type="InterPro" id="IPR009056">
    <property type="entry name" value="Cyt_c-like_dom"/>
</dbReference>
<reference evidence="6 7" key="1">
    <citation type="journal article" date="2018" name="Sci. Rep.">
        <title>Rhizobium tumorigenes sp. nov., a novel plant tumorigenic bacterium isolated from cane gall tumors on thornless blackberry.</title>
        <authorList>
            <person name="Kuzmanovi N."/>
            <person name="Smalla K."/>
            <person name="Gronow S."/>
            <person name="PuBawska J."/>
        </authorList>
    </citation>
    <scope>NUCLEOTIDE SEQUENCE [LARGE SCALE GENOMIC DNA]</scope>
    <source>
        <strain evidence="6 7">1078</strain>
    </source>
</reference>
<dbReference type="RefSeq" id="WP_111219290.1">
    <property type="nucleotide sequence ID" value="NZ_CP117256.1"/>
</dbReference>
<dbReference type="PROSITE" id="PS51007">
    <property type="entry name" value="CYTC"/>
    <property type="match status" value="3"/>
</dbReference>
<dbReference type="PANTHER" id="PTHR47495:SF1">
    <property type="entry name" value="BLL3820 PROTEIN"/>
    <property type="match status" value="1"/>
</dbReference>
<dbReference type="SUPFAM" id="SSF54665">
    <property type="entry name" value="CO dehydrogenase molybdoprotein N-domain-like"/>
    <property type="match status" value="1"/>
</dbReference>
<keyword evidence="3 4" id="KW-0408">Iron</keyword>